<dbReference type="PANTHER" id="PTHR42928:SF1">
    <property type="entry name" value="BLR4371 PROTEIN"/>
    <property type="match status" value="1"/>
</dbReference>
<evidence type="ECO:0000313" key="3">
    <source>
        <dbReference type="EMBL" id="MFD2215522.1"/>
    </source>
</evidence>
<keyword evidence="2" id="KW-0732">Signal</keyword>
<dbReference type="SUPFAM" id="SSF53850">
    <property type="entry name" value="Periplasmic binding protein-like II"/>
    <property type="match status" value="1"/>
</dbReference>
<accession>A0ABW5BZL9</accession>
<feature type="signal peptide" evidence="2">
    <location>
        <begin position="1"/>
        <end position="21"/>
    </location>
</feature>
<dbReference type="Gene3D" id="3.40.190.10">
    <property type="entry name" value="Periplasmic binding protein-like II"/>
    <property type="match status" value="1"/>
</dbReference>
<dbReference type="Pfam" id="PF03401">
    <property type="entry name" value="TctC"/>
    <property type="match status" value="1"/>
</dbReference>
<dbReference type="InterPro" id="IPR005064">
    <property type="entry name" value="BUG"/>
</dbReference>
<evidence type="ECO:0000313" key="4">
    <source>
        <dbReference type="Proteomes" id="UP001597318"/>
    </source>
</evidence>
<reference evidence="4" key="1">
    <citation type="journal article" date="2019" name="Int. J. Syst. Evol. Microbiol.">
        <title>The Global Catalogue of Microorganisms (GCM) 10K type strain sequencing project: providing services to taxonomists for standard genome sequencing and annotation.</title>
        <authorList>
            <consortium name="The Broad Institute Genomics Platform"/>
            <consortium name="The Broad Institute Genome Sequencing Center for Infectious Disease"/>
            <person name="Wu L."/>
            <person name="Ma J."/>
        </authorList>
    </citation>
    <scope>NUCLEOTIDE SEQUENCE [LARGE SCALE GENOMIC DNA]</scope>
    <source>
        <strain evidence="4">CGMCC 1.15474</strain>
    </source>
</reference>
<comment type="similarity">
    <text evidence="1">Belongs to the UPF0065 (bug) family.</text>
</comment>
<dbReference type="Gene3D" id="3.40.190.150">
    <property type="entry name" value="Bordetella uptake gene, domain 1"/>
    <property type="match status" value="1"/>
</dbReference>
<protein>
    <submittedName>
        <fullName evidence="3">Bug family tripartite tricarboxylate transporter substrate binding protein</fullName>
    </submittedName>
</protein>
<evidence type="ECO:0000256" key="2">
    <source>
        <dbReference type="SAM" id="SignalP"/>
    </source>
</evidence>
<gene>
    <name evidence="3" type="ORF">ACFSKK_17670</name>
</gene>
<dbReference type="Proteomes" id="UP001597318">
    <property type="component" value="Unassembled WGS sequence"/>
</dbReference>
<name>A0ABW5BZL9_9BACI</name>
<dbReference type="RefSeq" id="WP_247340208.1">
    <property type="nucleotide sequence ID" value="NZ_CP095550.1"/>
</dbReference>
<evidence type="ECO:0000256" key="1">
    <source>
        <dbReference type="ARBA" id="ARBA00006987"/>
    </source>
</evidence>
<dbReference type="EMBL" id="JBHUIK010000004">
    <property type="protein sequence ID" value="MFD2215522.1"/>
    <property type="molecule type" value="Genomic_DNA"/>
</dbReference>
<proteinExistence type="inferred from homology"/>
<dbReference type="PANTHER" id="PTHR42928">
    <property type="entry name" value="TRICARBOXYLATE-BINDING PROTEIN"/>
    <property type="match status" value="1"/>
</dbReference>
<dbReference type="CDD" id="cd07012">
    <property type="entry name" value="PBP2_Bug_TTT"/>
    <property type="match status" value="1"/>
</dbReference>
<sequence>MKRVKNGLQFLLVLGLILLLAACGEDSTSGEATGESSGGSEEFDISNYPSEQLDFLIAFGPGGGSDTFSRTIIDVLQKHELYPETIVPENMEGGSGAIGYTYFKNNAKGDPYYITTTSGNFITTPLVSETEYDHKTFTPVGLLASDDQVLLVNADSEYETLEDLIKASKEKKISLGGTGAYGPDRIVTSLLEESANTTFNYVPFEVAGELVTGVLSGSVDVMVSNPSEVLGQIESGDLRAIAYSAEKRNPKLPEVPTFIESGYDFSFSIPRAVYLPEDVPEEVRQWWVDTLKKVVETPEWKAYLDNNTMTDYTLFGDEFSTYMDETVATFERVLKESGAME</sequence>
<keyword evidence="4" id="KW-1185">Reference proteome</keyword>
<dbReference type="PIRSF" id="PIRSF017082">
    <property type="entry name" value="YflP"/>
    <property type="match status" value="1"/>
</dbReference>
<organism evidence="3 4">
    <name type="scientific">Metabacillus endolithicus</name>
    <dbReference type="NCBI Taxonomy" id="1535204"/>
    <lineage>
        <taxon>Bacteria</taxon>
        <taxon>Bacillati</taxon>
        <taxon>Bacillota</taxon>
        <taxon>Bacilli</taxon>
        <taxon>Bacillales</taxon>
        <taxon>Bacillaceae</taxon>
        <taxon>Metabacillus</taxon>
    </lineage>
</organism>
<dbReference type="InterPro" id="IPR042100">
    <property type="entry name" value="Bug_dom1"/>
</dbReference>
<dbReference type="PROSITE" id="PS51257">
    <property type="entry name" value="PROKAR_LIPOPROTEIN"/>
    <property type="match status" value="1"/>
</dbReference>
<comment type="caution">
    <text evidence="3">The sequence shown here is derived from an EMBL/GenBank/DDBJ whole genome shotgun (WGS) entry which is preliminary data.</text>
</comment>
<feature type="chain" id="PRO_5046480033" evidence="2">
    <location>
        <begin position="22"/>
        <end position="341"/>
    </location>
</feature>